<dbReference type="RefSeq" id="WP_183963780.1">
    <property type="nucleotide sequence ID" value="NZ_BAABEW010000004.1"/>
</dbReference>
<keyword evidence="4 8" id="KW-0732">Signal</keyword>
<comment type="similarity">
    <text evidence="2">Belongs to the PpiC/parvulin rotamase family.</text>
</comment>
<dbReference type="InterPro" id="IPR000297">
    <property type="entry name" value="PPIase_PpiC"/>
</dbReference>
<keyword evidence="5 7" id="KW-0697">Rotamase</keyword>
<dbReference type="SUPFAM" id="SSF54534">
    <property type="entry name" value="FKBP-like"/>
    <property type="match status" value="1"/>
</dbReference>
<dbReference type="PROSITE" id="PS50198">
    <property type="entry name" value="PPIC_PPIASE_2"/>
    <property type="match status" value="1"/>
</dbReference>
<name>A0A7W8HEG8_9BURK</name>
<keyword evidence="6 7" id="KW-0413">Isomerase</keyword>
<evidence type="ECO:0000256" key="4">
    <source>
        <dbReference type="ARBA" id="ARBA00022729"/>
    </source>
</evidence>
<dbReference type="EMBL" id="JACHGB010000001">
    <property type="protein sequence ID" value="MBB5270423.1"/>
    <property type="molecule type" value="Genomic_DNA"/>
</dbReference>
<evidence type="ECO:0000313" key="11">
    <source>
        <dbReference type="Proteomes" id="UP000532440"/>
    </source>
</evidence>
<evidence type="ECO:0000256" key="3">
    <source>
        <dbReference type="ARBA" id="ARBA00013194"/>
    </source>
</evidence>
<organism evidence="10 11">
    <name type="scientific">Quisquiliibacterium transsilvanicum</name>
    <dbReference type="NCBI Taxonomy" id="1549638"/>
    <lineage>
        <taxon>Bacteria</taxon>
        <taxon>Pseudomonadati</taxon>
        <taxon>Pseudomonadota</taxon>
        <taxon>Betaproteobacteria</taxon>
        <taxon>Burkholderiales</taxon>
        <taxon>Burkholderiaceae</taxon>
        <taxon>Quisquiliibacterium</taxon>
    </lineage>
</organism>
<feature type="signal peptide" evidence="8">
    <location>
        <begin position="1"/>
        <end position="25"/>
    </location>
</feature>
<evidence type="ECO:0000256" key="6">
    <source>
        <dbReference type="ARBA" id="ARBA00023235"/>
    </source>
</evidence>
<dbReference type="EC" id="5.2.1.8" evidence="3"/>
<feature type="domain" description="PpiC" evidence="9">
    <location>
        <begin position="132"/>
        <end position="222"/>
    </location>
</feature>
<reference evidence="10 11" key="1">
    <citation type="submission" date="2020-08" db="EMBL/GenBank/DDBJ databases">
        <title>Genomic Encyclopedia of Type Strains, Phase IV (KMG-IV): sequencing the most valuable type-strain genomes for metagenomic binning, comparative biology and taxonomic classification.</title>
        <authorList>
            <person name="Goeker M."/>
        </authorList>
    </citation>
    <scope>NUCLEOTIDE SEQUENCE [LARGE SCALE GENOMIC DNA]</scope>
    <source>
        <strain evidence="10 11">DSM 29781</strain>
    </source>
</reference>
<dbReference type="Proteomes" id="UP000532440">
    <property type="component" value="Unassembled WGS sequence"/>
</dbReference>
<dbReference type="Pfam" id="PF13145">
    <property type="entry name" value="Rotamase_2"/>
    <property type="match status" value="1"/>
</dbReference>
<sequence length="261" mass="29160">MSISRVRARAMVAGVLFGVASVAWAQNAAVVNNKPISTQKVDEFVKALTAQGRPDTPELRSAVREELIARELFVQEAERKGLARNVEVQRQLDAARQEIMIRALIRDHLKTHPASDAEVQAEYDKVKKQGGEKEYKARHILVEKEDEAKKVIEDLKKGAKFEDLAKQSKDTGSAASGGDLDWNVPGTFVKPFADALASLQKGKMTEAPVQTQFGWHVIRLDDVRDVKAPPLDQVKPQIQQELERRKVQALQQELRAKAKIQ</sequence>
<dbReference type="PANTHER" id="PTHR47245:SF1">
    <property type="entry name" value="FOLDASE PROTEIN PRSA"/>
    <property type="match status" value="1"/>
</dbReference>
<protein>
    <recommendedName>
        <fullName evidence="3">peptidylprolyl isomerase</fullName>
        <ecNumber evidence="3">5.2.1.8</ecNumber>
    </recommendedName>
</protein>
<dbReference type="InterPro" id="IPR027304">
    <property type="entry name" value="Trigger_fact/SurA_dom_sf"/>
</dbReference>
<evidence type="ECO:0000256" key="1">
    <source>
        <dbReference type="ARBA" id="ARBA00000971"/>
    </source>
</evidence>
<dbReference type="Gene3D" id="3.10.50.40">
    <property type="match status" value="1"/>
</dbReference>
<evidence type="ECO:0000313" key="10">
    <source>
        <dbReference type="EMBL" id="MBB5270423.1"/>
    </source>
</evidence>
<evidence type="ECO:0000256" key="5">
    <source>
        <dbReference type="ARBA" id="ARBA00023110"/>
    </source>
</evidence>
<evidence type="ECO:0000256" key="8">
    <source>
        <dbReference type="SAM" id="SignalP"/>
    </source>
</evidence>
<dbReference type="Gene3D" id="1.10.4030.10">
    <property type="entry name" value="Porin chaperone SurA, peptide-binding domain"/>
    <property type="match status" value="1"/>
</dbReference>
<gene>
    <name evidence="10" type="ORF">HNQ70_000407</name>
</gene>
<dbReference type="GO" id="GO:0003755">
    <property type="term" value="F:peptidyl-prolyl cis-trans isomerase activity"/>
    <property type="evidence" value="ECO:0007669"/>
    <property type="project" value="UniProtKB-KW"/>
</dbReference>
<dbReference type="PANTHER" id="PTHR47245">
    <property type="entry name" value="PEPTIDYLPROLYL ISOMERASE"/>
    <property type="match status" value="1"/>
</dbReference>
<comment type="caution">
    <text evidence="10">The sequence shown here is derived from an EMBL/GenBank/DDBJ whole genome shotgun (WGS) entry which is preliminary data.</text>
</comment>
<keyword evidence="11" id="KW-1185">Reference proteome</keyword>
<dbReference type="SUPFAM" id="SSF109998">
    <property type="entry name" value="Triger factor/SurA peptide-binding domain-like"/>
    <property type="match status" value="1"/>
</dbReference>
<comment type="catalytic activity">
    <reaction evidence="1">
        <text>[protein]-peptidylproline (omega=180) = [protein]-peptidylproline (omega=0)</text>
        <dbReference type="Rhea" id="RHEA:16237"/>
        <dbReference type="Rhea" id="RHEA-COMP:10747"/>
        <dbReference type="Rhea" id="RHEA-COMP:10748"/>
        <dbReference type="ChEBI" id="CHEBI:83833"/>
        <dbReference type="ChEBI" id="CHEBI:83834"/>
        <dbReference type="EC" id="5.2.1.8"/>
    </reaction>
</comment>
<proteinExistence type="inferred from homology"/>
<evidence type="ECO:0000259" key="9">
    <source>
        <dbReference type="PROSITE" id="PS50198"/>
    </source>
</evidence>
<dbReference type="InterPro" id="IPR050245">
    <property type="entry name" value="PrsA_foldase"/>
</dbReference>
<evidence type="ECO:0000256" key="2">
    <source>
        <dbReference type="ARBA" id="ARBA00007656"/>
    </source>
</evidence>
<feature type="chain" id="PRO_5030911905" description="peptidylprolyl isomerase" evidence="8">
    <location>
        <begin position="26"/>
        <end position="261"/>
    </location>
</feature>
<accession>A0A7W8HEG8</accession>
<dbReference type="InterPro" id="IPR046357">
    <property type="entry name" value="PPIase_dom_sf"/>
</dbReference>
<dbReference type="AlphaFoldDB" id="A0A7W8HEG8"/>
<evidence type="ECO:0000256" key="7">
    <source>
        <dbReference type="PROSITE-ProRule" id="PRU00278"/>
    </source>
</evidence>